<comment type="function">
    <text evidence="5">May play the central regulatory role in sporulation. It may be an element of the effector pathway responsible for the activation of sporulation genes in response to nutritional stress. Spo0A may act in concert with spo0H (a sigma factor) to control the expression of some genes that are critical to the sporulation process.</text>
</comment>
<feature type="modified residue" description="4-aspartylphosphate" evidence="6">
    <location>
        <position position="55"/>
    </location>
</feature>
<dbReference type="InterPro" id="IPR018060">
    <property type="entry name" value="HTH_AraC"/>
</dbReference>
<dbReference type="GO" id="GO:0003700">
    <property type="term" value="F:DNA-binding transcription factor activity"/>
    <property type="evidence" value="ECO:0007669"/>
    <property type="project" value="InterPro"/>
</dbReference>
<dbReference type="InterPro" id="IPR009057">
    <property type="entry name" value="Homeodomain-like_sf"/>
</dbReference>
<dbReference type="InterPro" id="IPR001789">
    <property type="entry name" value="Sig_transdc_resp-reg_receiver"/>
</dbReference>
<sequence length="537" mass="63083">MIKLFIADDEQIVIDSIKFIIEKNDVKADIIGFAKSGREAIEKVEILKPDVVFMDIKMPGIDGIEAIKQIKERHKDIIFVIITAYEYFNYAKEAIDLGVLDYLLKPLNRNKVVETIKKAIEVIEKRREAMLKELELKEKLNKIIPYLEGQFLYTTLFSGITYDDLSFYEDVFGIELKRGYAMIVTVEDFGKNIKDQNLKLSIEKQNFYDYFKTIVKNIKKCLIGPYFIDKLFVYFPVEEGDSFEIKNNSIETAQKIIEAINQKVKIPYRIGMGRVYSFENILKSYYEAEMALKMAKNELIVHFDDIAMPQNRFKPYPINKERLFIYRLMTGDLQGSFSIFNEIYEWMVLEYQEDVDKIKSKLIEIIGVIKRNLSYYAEEENFIENRELEEILKINDVDKIKFIFINTLKNLLDSIKTINKEKTDTFMAKIIRFIEDNFNKDITLDDVAKEVNMSYHYFSKFFKDQTRKNFIDYLTNLRVTKAKELLEDETVSIKEVCYKVGYSDPNYFSKIFKKATGMTPTEYRLAIYKKGGVVGGE</sequence>
<dbReference type="PROSITE" id="PS50110">
    <property type="entry name" value="RESPONSE_REGULATORY"/>
    <property type="match status" value="1"/>
</dbReference>
<dbReference type="InterPro" id="IPR018062">
    <property type="entry name" value="HTH_AraC-typ_CS"/>
</dbReference>
<dbReference type="PRINTS" id="PR00032">
    <property type="entry name" value="HTHARAC"/>
</dbReference>
<evidence type="ECO:0000256" key="5">
    <source>
        <dbReference type="ARBA" id="ARBA00024867"/>
    </source>
</evidence>
<dbReference type="InterPro" id="IPR020449">
    <property type="entry name" value="Tscrpt_reg_AraC-type_HTH"/>
</dbReference>
<dbReference type="SMART" id="SM00448">
    <property type="entry name" value="REC"/>
    <property type="match status" value="1"/>
</dbReference>
<evidence type="ECO:0000259" key="9">
    <source>
        <dbReference type="PROSITE" id="PS50110"/>
    </source>
</evidence>
<evidence type="ECO:0000259" key="8">
    <source>
        <dbReference type="PROSITE" id="PS01124"/>
    </source>
</evidence>
<name>A0A1G7UC22_THETY</name>
<dbReference type="CDD" id="cd17536">
    <property type="entry name" value="REC_YesN-like"/>
    <property type="match status" value="1"/>
</dbReference>
<evidence type="ECO:0000313" key="11">
    <source>
        <dbReference type="Proteomes" id="UP000183404"/>
    </source>
</evidence>
<keyword evidence="3" id="KW-0238">DNA-binding</keyword>
<feature type="domain" description="HTH araC/xylS-type" evidence="8">
    <location>
        <begin position="428"/>
        <end position="526"/>
    </location>
</feature>
<keyword evidence="2" id="KW-0805">Transcription regulation</keyword>
<gene>
    <name evidence="10" type="ORF">SAMN04244560_02375</name>
</gene>
<dbReference type="AlphaFoldDB" id="A0A1G7UC22"/>
<proteinExistence type="predicted"/>
<reference evidence="10 11" key="1">
    <citation type="submission" date="2016-10" db="EMBL/GenBank/DDBJ databases">
        <authorList>
            <person name="de Groot N.N."/>
        </authorList>
    </citation>
    <scope>NUCLEOTIDE SEQUENCE [LARGE SCALE GENOMIC DNA]</scope>
    <source>
        <strain evidence="10 11">DSM 569</strain>
    </source>
</reference>
<feature type="coiled-coil region" evidence="7">
    <location>
        <begin position="113"/>
        <end position="140"/>
    </location>
</feature>
<dbReference type="Pfam" id="PF12833">
    <property type="entry name" value="HTH_18"/>
    <property type="match status" value="1"/>
</dbReference>
<evidence type="ECO:0000256" key="3">
    <source>
        <dbReference type="ARBA" id="ARBA00023125"/>
    </source>
</evidence>
<dbReference type="PROSITE" id="PS00041">
    <property type="entry name" value="HTH_ARAC_FAMILY_1"/>
    <property type="match status" value="1"/>
</dbReference>
<dbReference type="Pfam" id="PF00072">
    <property type="entry name" value="Response_reg"/>
    <property type="match status" value="1"/>
</dbReference>
<dbReference type="GO" id="GO:0000160">
    <property type="term" value="P:phosphorelay signal transduction system"/>
    <property type="evidence" value="ECO:0007669"/>
    <property type="project" value="InterPro"/>
</dbReference>
<evidence type="ECO:0000256" key="4">
    <source>
        <dbReference type="ARBA" id="ARBA00023163"/>
    </source>
</evidence>
<feature type="domain" description="Response regulatory" evidence="9">
    <location>
        <begin position="3"/>
        <end position="120"/>
    </location>
</feature>
<protein>
    <recommendedName>
        <fullName evidence="1">Stage 0 sporulation protein A homolog</fullName>
    </recommendedName>
</protein>
<dbReference type="InterPro" id="IPR011006">
    <property type="entry name" value="CheY-like_superfamily"/>
</dbReference>
<keyword evidence="6" id="KW-0597">Phosphoprotein</keyword>
<evidence type="ECO:0000256" key="7">
    <source>
        <dbReference type="SAM" id="Coils"/>
    </source>
</evidence>
<dbReference type="PROSITE" id="PS01124">
    <property type="entry name" value="HTH_ARAC_FAMILY_2"/>
    <property type="match status" value="1"/>
</dbReference>
<organism evidence="10 11">
    <name type="scientific">Thermoanaerobacter thermohydrosulfuricus</name>
    <name type="common">Clostridium thermohydrosulfuricum</name>
    <dbReference type="NCBI Taxonomy" id="1516"/>
    <lineage>
        <taxon>Bacteria</taxon>
        <taxon>Bacillati</taxon>
        <taxon>Bacillota</taxon>
        <taxon>Clostridia</taxon>
        <taxon>Thermoanaerobacterales</taxon>
        <taxon>Thermoanaerobacteraceae</taxon>
        <taxon>Thermoanaerobacter</taxon>
    </lineage>
</organism>
<dbReference type="Gene3D" id="1.10.10.60">
    <property type="entry name" value="Homeodomain-like"/>
    <property type="match status" value="2"/>
</dbReference>
<evidence type="ECO:0000256" key="2">
    <source>
        <dbReference type="ARBA" id="ARBA00023015"/>
    </source>
</evidence>
<dbReference type="Proteomes" id="UP000183404">
    <property type="component" value="Unassembled WGS sequence"/>
</dbReference>
<dbReference type="RefSeq" id="WP_074592842.1">
    <property type="nucleotide sequence ID" value="NZ_FNBS01000076.1"/>
</dbReference>
<dbReference type="EMBL" id="FNBS01000076">
    <property type="protein sequence ID" value="SDG44994.1"/>
    <property type="molecule type" value="Genomic_DNA"/>
</dbReference>
<accession>A0A1G7UC22</accession>
<evidence type="ECO:0000256" key="1">
    <source>
        <dbReference type="ARBA" id="ARBA00018672"/>
    </source>
</evidence>
<dbReference type="PANTHER" id="PTHR43280">
    <property type="entry name" value="ARAC-FAMILY TRANSCRIPTIONAL REGULATOR"/>
    <property type="match status" value="1"/>
</dbReference>
<evidence type="ECO:0000313" key="10">
    <source>
        <dbReference type="EMBL" id="SDG44994.1"/>
    </source>
</evidence>
<keyword evidence="4" id="KW-0804">Transcription</keyword>
<dbReference type="GO" id="GO:0043565">
    <property type="term" value="F:sequence-specific DNA binding"/>
    <property type="evidence" value="ECO:0007669"/>
    <property type="project" value="InterPro"/>
</dbReference>
<dbReference type="SUPFAM" id="SSF46689">
    <property type="entry name" value="Homeodomain-like"/>
    <property type="match status" value="2"/>
</dbReference>
<dbReference type="SUPFAM" id="SSF52172">
    <property type="entry name" value="CheY-like"/>
    <property type="match status" value="1"/>
</dbReference>
<evidence type="ECO:0000256" key="6">
    <source>
        <dbReference type="PROSITE-ProRule" id="PRU00169"/>
    </source>
</evidence>
<keyword evidence="7" id="KW-0175">Coiled coil</keyword>
<dbReference type="PANTHER" id="PTHR43280:SF2">
    <property type="entry name" value="HTH-TYPE TRANSCRIPTIONAL REGULATOR EXSA"/>
    <property type="match status" value="1"/>
</dbReference>
<dbReference type="SMART" id="SM00342">
    <property type="entry name" value="HTH_ARAC"/>
    <property type="match status" value="1"/>
</dbReference>
<dbReference type="Gene3D" id="3.40.50.2300">
    <property type="match status" value="1"/>
</dbReference>